<dbReference type="NCBIfam" id="NF033516">
    <property type="entry name" value="transpos_IS3"/>
    <property type="match status" value="1"/>
</dbReference>
<evidence type="ECO:0000313" key="4">
    <source>
        <dbReference type="EMBL" id="MBS9536273.1"/>
    </source>
</evidence>
<comment type="function">
    <text evidence="1">Involved in the transposition of the insertion sequence.</text>
</comment>
<dbReference type="InterPro" id="IPR012337">
    <property type="entry name" value="RNaseH-like_sf"/>
</dbReference>
<dbReference type="InterPro" id="IPR009057">
    <property type="entry name" value="Homeodomain-like_sf"/>
</dbReference>
<dbReference type="InterPro" id="IPR025948">
    <property type="entry name" value="HTH-like_dom"/>
</dbReference>
<dbReference type="InterPro" id="IPR002514">
    <property type="entry name" value="Transposase_8"/>
</dbReference>
<feature type="domain" description="Integrase catalytic" evidence="3">
    <location>
        <begin position="220"/>
        <end position="384"/>
    </location>
</feature>
<comment type="caution">
    <text evidence="4">The sequence shown here is derived from an EMBL/GenBank/DDBJ whole genome shotgun (WGS) entry which is preliminary data.</text>
</comment>
<dbReference type="PROSITE" id="PS50994">
    <property type="entry name" value="INTEGRASE"/>
    <property type="match status" value="1"/>
</dbReference>
<evidence type="ECO:0000256" key="2">
    <source>
        <dbReference type="SAM" id="Coils"/>
    </source>
</evidence>
<dbReference type="Gene3D" id="1.10.10.60">
    <property type="entry name" value="Homeodomain-like"/>
    <property type="match status" value="1"/>
</dbReference>
<dbReference type="InterPro" id="IPR050900">
    <property type="entry name" value="Transposase_IS3/IS150/IS904"/>
</dbReference>
<keyword evidence="2" id="KW-0175">Coiled coil</keyword>
<keyword evidence="5" id="KW-1185">Reference proteome</keyword>
<dbReference type="EMBL" id="JAHCLR010000119">
    <property type="protein sequence ID" value="MBS9536273.1"/>
    <property type="molecule type" value="Genomic_DNA"/>
</dbReference>
<dbReference type="PANTHER" id="PTHR46889">
    <property type="entry name" value="TRANSPOSASE INSF FOR INSERTION SEQUENCE IS3B-RELATED"/>
    <property type="match status" value="1"/>
</dbReference>
<dbReference type="PANTHER" id="PTHR46889:SF4">
    <property type="entry name" value="TRANSPOSASE INSO FOR INSERTION SEQUENCE ELEMENT IS911B-RELATED"/>
    <property type="match status" value="1"/>
</dbReference>
<dbReference type="Pfam" id="PF13333">
    <property type="entry name" value="rve_2"/>
    <property type="match status" value="1"/>
</dbReference>
<reference evidence="4 5" key="1">
    <citation type="submission" date="2021-05" db="EMBL/GenBank/DDBJ databases">
        <title>Mycobacterium acidophilum sp. nov., an extremely acid-tolerant member of the genus Mycobacterium.</title>
        <authorList>
            <person name="Xia J."/>
        </authorList>
    </citation>
    <scope>NUCLEOTIDE SEQUENCE [LARGE SCALE GENOMIC DNA]</scope>
    <source>
        <strain evidence="4 5">M1</strain>
    </source>
</reference>
<dbReference type="InterPro" id="IPR001584">
    <property type="entry name" value="Integrase_cat-core"/>
</dbReference>
<name>A0ABS5RRW3_9MYCO</name>
<feature type="coiled-coil region" evidence="2">
    <location>
        <begin position="60"/>
        <end position="87"/>
    </location>
</feature>
<dbReference type="InterPro" id="IPR036397">
    <property type="entry name" value="RNaseH_sf"/>
</dbReference>
<accession>A0ABS5RRW3</accession>
<evidence type="ECO:0000256" key="1">
    <source>
        <dbReference type="ARBA" id="ARBA00002286"/>
    </source>
</evidence>
<proteinExistence type="predicted"/>
<gene>
    <name evidence="4" type="ORF">KIH27_22095</name>
</gene>
<dbReference type="Pfam" id="PF01527">
    <property type="entry name" value="HTH_Tnp_1"/>
    <property type="match status" value="1"/>
</dbReference>
<organism evidence="4 5">
    <name type="scientific">Mycolicibacter acidiphilus</name>
    <dbReference type="NCBI Taxonomy" id="2835306"/>
    <lineage>
        <taxon>Bacteria</taxon>
        <taxon>Bacillati</taxon>
        <taxon>Actinomycetota</taxon>
        <taxon>Actinomycetes</taxon>
        <taxon>Mycobacteriales</taxon>
        <taxon>Mycobacteriaceae</taxon>
        <taxon>Mycolicibacter</taxon>
    </lineage>
</organism>
<dbReference type="Gene3D" id="3.30.420.10">
    <property type="entry name" value="Ribonuclease H-like superfamily/Ribonuclease H"/>
    <property type="match status" value="1"/>
</dbReference>
<dbReference type="Proteomes" id="UP001519535">
    <property type="component" value="Unassembled WGS sequence"/>
</dbReference>
<dbReference type="Pfam" id="PF00665">
    <property type="entry name" value="rve"/>
    <property type="match status" value="1"/>
</dbReference>
<dbReference type="SUPFAM" id="SSF46689">
    <property type="entry name" value="Homeodomain-like"/>
    <property type="match status" value="1"/>
</dbReference>
<evidence type="ECO:0000259" key="3">
    <source>
        <dbReference type="PROSITE" id="PS50994"/>
    </source>
</evidence>
<sequence length="390" mass="44302">MARKNSRYSPEFREAAVKEVIDQSRPIADVARELGLVEQTLGNWVKKYRQAHAGDEPELTVADRARLKELERQVRELKMENEFLGKSGGLLREEVPVSAKYAFIESEEGCYPIDAMCRWAKVSRSGYYGWRRRSPSATAARREVLAAEVTFAFEHSDGTYGYRRIHAQLARWGTSVDPETVRSIMRELGLVACQPRPFRPTTTIAGDAASLPDRVGRNFTAEAPGRKLVGDITYVRTWEGWLYLATVLDCFSKKVLGYAMADHMRTELVAEALTMAAGNIEFTPGETIFHSDRGAQYMSVEFAELAEKLGVLRSVGRTGICYDNAWAESFNATLKNERVHRTQYPTREHARKDITRYIELRYNQIRLHSAIGYCTPNEVESNWIDQQRAA</sequence>
<dbReference type="Pfam" id="PF13276">
    <property type="entry name" value="HTH_21"/>
    <property type="match status" value="1"/>
</dbReference>
<protein>
    <submittedName>
        <fullName evidence="4">IS3 family transposase</fullName>
    </submittedName>
</protein>
<dbReference type="SUPFAM" id="SSF53098">
    <property type="entry name" value="Ribonuclease H-like"/>
    <property type="match status" value="1"/>
</dbReference>
<dbReference type="InterPro" id="IPR048020">
    <property type="entry name" value="Transpos_IS3"/>
</dbReference>
<evidence type="ECO:0000313" key="5">
    <source>
        <dbReference type="Proteomes" id="UP001519535"/>
    </source>
</evidence>